<dbReference type="InterPro" id="IPR029069">
    <property type="entry name" value="HotDog_dom_sf"/>
</dbReference>
<dbReference type="Proteomes" id="UP001527882">
    <property type="component" value="Unassembled WGS sequence"/>
</dbReference>
<protein>
    <submittedName>
        <fullName evidence="3">FabA/FabZ family ACP-dehydratase</fullName>
    </submittedName>
</protein>
<evidence type="ECO:0000313" key="3">
    <source>
        <dbReference type="EMBL" id="MCZ8513151.1"/>
    </source>
</evidence>
<dbReference type="PANTHER" id="PTHR30272:SF1">
    <property type="entry name" value="3-HYDROXYACYL-[ACYL-CARRIER-PROTEIN] DEHYDRATASE"/>
    <property type="match status" value="1"/>
</dbReference>
<dbReference type="InterPro" id="IPR013114">
    <property type="entry name" value="FabA_FabZ"/>
</dbReference>
<dbReference type="Pfam" id="PF07977">
    <property type="entry name" value="FabA"/>
    <property type="match status" value="1"/>
</dbReference>
<sequence length="153" mass="17559">MSVLEKERLNVLDKRPHEILKQAPPFLFIDRVLRLEGNEIECMKHLAYNEPYFAGHFPGEPIVPGVLMIEMAAQASMLLSISLENSDQTEPRIGYLVRTQDFRFYNPGRPGDSLHIIVEMKEQLGNYHTTKARIINGHDQSRIAKGELIFFLP</sequence>
<accession>A0ABT4Q8K1</accession>
<dbReference type="SUPFAM" id="SSF54637">
    <property type="entry name" value="Thioesterase/thiol ester dehydrase-isomerase"/>
    <property type="match status" value="1"/>
</dbReference>
<dbReference type="RefSeq" id="WP_269881640.1">
    <property type="nucleotide sequence ID" value="NZ_JAQAGZ010000007.1"/>
</dbReference>
<comment type="caution">
    <text evidence="3">The sequence shown here is derived from an EMBL/GenBank/DDBJ whole genome shotgun (WGS) entry which is preliminary data.</text>
</comment>
<dbReference type="CDD" id="cd00493">
    <property type="entry name" value="FabA_FabZ"/>
    <property type="match status" value="1"/>
</dbReference>
<evidence type="ECO:0000256" key="1">
    <source>
        <dbReference type="ARBA" id="ARBA00009174"/>
    </source>
</evidence>
<evidence type="ECO:0000313" key="4">
    <source>
        <dbReference type="Proteomes" id="UP001527882"/>
    </source>
</evidence>
<proteinExistence type="inferred from homology"/>
<dbReference type="EMBL" id="JAQAGZ010000007">
    <property type="protein sequence ID" value="MCZ8513151.1"/>
    <property type="molecule type" value="Genomic_DNA"/>
</dbReference>
<name>A0ABT4Q8K1_9BACL</name>
<gene>
    <name evidence="3" type="ORF">O9H85_12090</name>
</gene>
<dbReference type="PANTHER" id="PTHR30272">
    <property type="entry name" value="3-HYDROXYACYL-[ACYL-CARRIER-PROTEIN] DEHYDRATASE"/>
    <property type="match status" value="1"/>
</dbReference>
<reference evidence="3 4" key="1">
    <citation type="submission" date="2022-12" db="EMBL/GenBank/DDBJ databases">
        <title>Draft genome sequence of Paenibacillus sp. dW9.</title>
        <authorList>
            <person name="Choi E.-W."/>
            <person name="Kim D.-U."/>
        </authorList>
    </citation>
    <scope>NUCLEOTIDE SEQUENCE [LARGE SCALE GENOMIC DNA]</scope>
    <source>
        <strain evidence="4">dW9</strain>
    </source>
</reference>
<evidence type="ECO:0000256" key="2">
    <source>
        <dbReference type="ARBA" id="ARBA00023239"/>
    </source>
</evidence>
<comment type="similarity">
    <text evidence="1">Belongs to the thioester dehydratase family. FabZ subfamily.</text>
</comment>
<keyword evidence="2" id="KW-0456">Lyase</keyword>
<keyword evidence="4" id="KW-1185">Reference proteome</keyword>
<organism evidence="3 4">
    <name type="scientific">Paenibacillus gyeongsangnamensis</name>
    <dbReference type="NCBI Taxonomy" id="3388067"/>
    <lineage>
        <taxon>Bacteria</taxon>
        <taxon>Bacillati</taxon>
        <taxon>Bacillota</taxon>
        <taxon>Bacilli</taxon>
        <taxon>Bacillales</taxon>
        <taxon>Paenibacillaceae</taxon>
        <taxon>Paenibacillus</taxon>
    </lineage>
</organism>
<dbReference type="Gene3D" id="3.10.129.10">
    <property type="entry name" value="Hotdog Thioesterase"/>
    <property type="match status" value="1"/>
</dbReference>